<feature type="domain" description="Trimeric autotransporter adhesin YadA-like head" evidence="13">
    <location>
        <begin position="155"/>
        <end position="180"/>
    </location>
</feature>
<evidence type="ECO:0000313" key="17">
    <source>
        <dbReference type="Proteomes" id="UP000451565"/>
    </source>
</evidence>
<comment type="caution">
    <text evidence="16">The sequence shown here is derived from an EMBL/GenBank/DDBJ whole genome shotgun (WGS) entry which is preliminary data.</text>
</comment>
<accession>A0A843YX33</accession>
<feature type="domain" description="Trimeric autotransporter adhesin YadA-like stalk" evidence="14">
    <location>
        <begin position="865"/>
        <end position="903"/>
    </location>
</feature>
<keyword evidence="10" id="KW-0998">Cell outer membrane</keyword>
<evidence type="ECO:0000259" key="14">
    <source>
        <dbReference type="Pfam" id="PF05662"/>
    </source>
</evidence>
<evidence type="ECO:0000256" key="1">
    <source>
        <dbReference type="ARBA" id="ARBA00004241"/>
    </source>
</evidence>
<reference evidence="16 17" key="1">
    <citation type="submission" date="2019-10" db="EMBL/GenBank/DDBJ databases">
        <title>Glaciimonas soli sp. nov., a psychrophilic bacterium isolated from the forest soil of a high elevation mountain in Taiwan.</title>
        <authorList>
            <person name="Wang L.-T."/>
            <person name="Shieh W.Y."/>
        </authorList>
    </citation>
    <scope>NUCLEOTIDE SEQUENCE [LARGE SCALE GENOMIC DNA]</scope>
    <source>
        <strain evidence="16 17">GS1</strain>
    </source>
</reference>
<keyword evidence="4" id="KW-0813">Transport</keyword>
<feature type="region of interest" description="Disordered" evidence="11">
    <location>
        <begin position="1337"/>
        <end position="1358"/>
    </location>
</feature>
<dbReference type="GO" id="GO:0015031">
    <property type="term" value="P:protein transport"/>
    <property type="evidence" value="ECO:0007669"/>
    <property type="project" value="UniProtKB-KW"/>
</dbReference>
<dbReference type="Gene3D" id="2.150.10.10">
    <property type="entry name" value="Serralysin-like metalloprotease, C-terminal"/>
    <property type="match status" value="5"/>
</dbReference>
<evidence type="ECO:0000256" key="10">
    <source>
        <dbReference type="ARBA" id="ARBA00023237"/>
    </source>
</evidence>
<feature type="domain" description="Trimeric autotransporter adhesin YadA-like stalk" evidence="14">
    <location>
        <begin position="1016"/>
        <end position="1055"/>
    </location>
</feature>
<feature type="domain" description="Trimeric autotransporter adhesin YadA-like stalk" evidence="14">
    <location>
        <begin position="1168"/>
        <end position="1191"/>
    </location>
</feature>
<feature type="domain" description="Trimeric autotransporter adhesin YadA-like stalk" evidence="14">
    <location>
        <begin position="1294"/>
        <end position="1334"/>
    </location>
</feature>
<feature type="domain" description="Trimeric autotransporter adhesin YadA-like stalk" evidence="14">
    <location>
        <begin position="1231"/>
        <end position="1253"/>
    </location>
</feature>
<feature type="domain" description="Trimeric autotransporter adhesin YadA-like stalk" evidence="14">
    <location>
        <begin position="550"/>
        <end position="591"/>
    </location>
</feature>
<evidence type="ECO:0000256" key="9">
    <source>
        <dbReference type="ARBA" id="ARBA00023136"/>
    </source>
</evidence>
<keyword evidence="6" id="KW-0812">Transmembrane</keyword>
<dbReference type="SUPFAM" id="SSF101967">
    <property type="entry name" value="Adhesin YadA, collagen-binding domain"/>
    <property type="match status" value="13"/>
</dbReference>
<feature type="domain" description="Trimeric autotransporter adhesin YadA-like head" evidence="13">
    <location>
        <begin position="212"/>
        <end position="236"/>
    </location>
</feature>
<feature type="domain" description="Trimeric autotransporter adhesin YadA-like head" evidence="13">
    <location>
        <begin position="267"/>
        <end position="292"/>
    </location>
</feature>
<feature type="domain" description="Trimeric autotransporter adhesin YadA-like stalk" evidence="14">
    <location>
        <begin position="1115"/>
        <end position="1147"/>
    </location>
</feature>
<feature type="domain" description="Trimeric autotransporter adhesin YadA-like stalk" evidence="14">
    <location>
        <begin position="963"/>
        <end position="995"/>
    </location>
</feature>
<protein>
    <recommendedName>
        <fullName evidence="18">Adhesin</fullName>
    </recommendedName>
</protein>
<evidence type="ECO:0000256" key="11">
    <source>
        <dbReference type="SAM" id="MobiDB-lite"/>
    </source>
</evidence>
<dbReference type="InterPro" id="IPR008635">
    <property type="entry name" value="Coiled_stalk_dom"/>
</dbReference>
<dbReference type="Gene3D" id="6.10.250.2120">
    <property type="match status" value="2"/>
</dbReference>
<dbReference type="Proteomes" id="UP000451565">
    <property type="component" value="Unassembled WGS sequence"/>
</dbReference>
<feature type="domain" description="Trimeric autotransporter adhesin YadA-like head" evidence="13">
    <location>
        <begin position="308"/>
        <end position="334"/>
    </location>
</feature>
<evidence type="ECO:0000256" key="2">
    <source>
        <dbReference type="ARBA" id="ARBA00004442"/>
    </source>
</evidence>
<dbReference type="InterPro" id="IPR005594">
    <property type="entry name" value="YadA_C"/>
</dbReference>
<dbReference type="CDD" id="cd12820">
    <property type="entry name" value="LbR_YadA-like"/>
    <property type="match status" value="2"/>
</dbReference>
<keyword evidence="17" id="KW-1185">Reference proteome</keyword>
<dbReference type="Gene3D" id="3.30.1300.30">
    <property type="entry name" value="GSPII I/J protein-like"/>
    <property type="match status" value="1"/>
</dbReference>
<dbReference type="InterPro" id="IPR008640">
    <property type="entry name" value="Adhesin_Head_dom"/>
</dbReference>
<feature type="domain" description="Trimeric autotransporter adhesin YadA-like head" evidence="13">
    <location>
        <begin position="350"/>
        <end position="376"/>
    </location>
</feature>
<comment type="similarity">
    <text evidence="3">Belongs to the autotransporter-2 (AT-2) (TC 1.B.40) family.</text>
</comment>
<proteinExistence type="inferred from homology"/>
<dbReference type="Pfam" id="PF05662">
    <property type="entry name" value="YadA_stalk"/>
    <property type="match status" value="13"/>
</dbReference>
<feature type="domain" description="ESPR" evidence="15">
    <location>
        <begin position="33"/>
        <end position="80"/>
    </location>
</feature>
<dbReference type="Pfam" id="PF13018">
    <property type="entry name" value="ESPR"/>
    <property type="match status" value="1"/>
</dbReference>
<feature type="domain" description="Trimeric autotransporter adhesin YadA-like stalk" evidence="14">
    <location>
        <begin position="415"/>
        <end position="452"/>
    </location>
</feature>
<evidence type="ECO:0000256" key="3">
    <source>
        <dbReference type="ARBA" id="ARBA00005848"/>
    </source>
</evidence>
<evidence type="ECO:0000256" key="5">
    <source>
        <dbReference type="ARBA" id="ARBA00022452"/>
    </source>
</evidence>
<feature type="domain" description="Trimeric autotransporter adhesin YadA-like stalk" evidence="14">
    <location>
        <begin position="653"/>
        <end position="684"/>
    </location>
</feature>
<dbReference type="Gene3D" id="2.60.40.4050">
    <property type="match status" value="3"/>
</dbReference>
<feature type="domain" description="Trimeric autotransporter adhesin YadA-like stalk" evidence="14">
    <location>
        <begin position="804"/>
        <end position="838"/>
    </location>
</feature>
<feature type="domain" description="Trimeric autotransporter adhesin YadA-like head" evidence="13">
    <location>
        <begin position="935"/>
        <end position="956"/>
    </location>
</feature>
<keyword evidence="8" id="KW-0653">Protein transport</keyword>
<dbReference type="Gene3D" id="6.10.250.2040">
    <property type="match status" value="5"/>
</dbReference>
<feature type="domain" description="Trimeric autotransporter adhesin YadA-like stalk" evidence="14">
    <location>
        <begin position="1420"/>
        <end position="1451"/>
    </location>
</feature>
<feature type="domain" description="Trimeric autotransporter adhesin YadA-like head" evidence="13">
    <location>
        <begin position="1376"/>
        <end position="1401"/>
    </location>
</feature>
<evidence type="ECO:0000256" key="6">
    <source>
        <dbReference type="ARBA" id="ARBA00022692"/>
    </source>
</evidence>
<feature type="domain" description="Trimeric autotransporter adhesin YadA-like C-terminal membrane anchor" evidence="12">
    <location>
        <begin position="1489"/>
        <end position="1548"/>
    </location>
</feature>
<dbReference type="GO" id="GO:0009279">
    <property type="term" value="C:cell outer membrane"/>
    <property type="evidence" value="ECO:0007669"/>
    <property type="project" value="UniProtKB-SubCell"/>
</dbReference>
<feature type="domain" description="Trimeric autotransporter adhesin YadA-like head" evidence="13">
    <location>
        <begin position="182"/>
        <end position="208"/>
    </location>
</feature>
<feature type="compositionally biased region" description="Pro residues" evidence="11">
    <location>
        <begin position="1338"/>
        <end position="1347"/>
    </location>
</feature>
<keyword evidence="7" id="KW-0732">Signal</keyword>
<dbReference type="InterPro" id="IPR024973">
    <property type="entry name" value="ESPR"/>
</dbReference>
<evidence type="ECO:0000256" key="8">
    <source>
        <dbReference type="ARBA" id="ARBA00022927"/>
    </source>
</evidence>
<dbReference type="InterPro" id="IPR011049">
    <property type="entry name" value="Serralysin-like_metalloprot_C"/>
</dbReference>
<comment type="subcellular location">
    <subcellularLocation>
        <location evidence="2">Cell outer membrane</location>
    </subcellularLocation>
    <subcellularLocation>
        <location evidence="1">Cell surface</location>
    </subcellularLocation>
</comment>
<evidence type="ECO:0000259" key="13">
    <source>
        <dbReference type="Pfam" id="PF05658"/>
    </source>
</evidence>
<dbReference type="SUPFAM" id="SSF54523">
    <property type="entry name" value="Pili subunits"/>
    <property type="match status" value="1"/>
</dbReference>
<dbReference type="GO" id="GO:0009986">
    <property type="term" value="C:cell surface"/>
    <property type="evidence" value="ECO:0007669"/>
    <property type="project" value="UniProtKB-SubCell"/>
</dbReference>
<feature type="domain" description="Trimeric autotransporter adhesin YadA-like head" evidence="13">
    <location>
        <begin position="1087"/>
        <end position="1108"/>
    </location>
</feature>
<feature type="domain" description="Trimeric autotransporter adhesin YadA-like stalk" evidence="14">
    <location>
        <begin position="705"/>
        <end position="744"/>
    </location>
</feature>
<feature type="domain" description="Trimeric autotransporter adhesin YadA-like head" evidence="13">
    <location>
        <begin position="776"/>
        <end position="798"/>
    </location>
</feature>
<evidence type="ECO:0008006" key="18">
    <source>
        <dbReference type="Google" id="ProtNLM"/>
    </source>
</evidence>
<organism evidence="16 17">
    <name type="scientific">Glaciimonas soli</name>
    <dbReference type="NCBI Taxonomy" id="2590999"/>
    <lineage>
        <taxon>Bacteria</taxon>
        <taxon>Pseudomonadati</taxon>
        <taxon>Pseudomonadota</taxon>
        <taxon>Betaproteobacteria</taxon>
        <taxon>Burkholderiales</taxon>
        <taxon>Oxalobacteraceae</taxon>
        <taxon>Glaciimonas</taxon>
    </lineage>
</organism>
<keyword evidence="5" id="KW-1134">Transmembrane beta strand</keyword>
<dbReference type="Pfam" id="PF05658">
    <property type="entry name" value="YadA_head"/>
    <property type="match status" value="11"/>
</dbReference>
<dbReference type="Gene3D" id="1.20.5.170">
    <property type="match status" value="3"/>
</dbReference>
<feature type="domain" description="Trimeric autotransporter adhesin YadA-like head" evidence="13">
    <location>
        <begin position="240"/>
        <end position="263"/>
    </location>
</feature>
<evidence type="ECO:0000259" key="15">
    <source>
        <dbReference type="Pfam" id="PF13018"/>
    </source>
</evidence>
<sequence length="1550" mass="152406">MPIAGVLNQFCTSSRFSRSPLLSIFLISWSSTMNQVYRVIWNATAGTWTAAAETAKGHTKSTSSIAVRSLALALIASAAVGVSVPRRAEAYVAGDGAVQGNPGNTVVGDYAVGSQADCVDEDDNGGAKACAVIIGNGASSTGSATVVVGDYATTTGNQSVAIGSWANAAGSDSSAIGAGAKANGSGATAIGSNSSASNDQTVAIGAFASAFGSGSSAIGYSAIADGQDSLAIGSSAGVVGQGAIALGSSALSSGDNTVSVGTAALTNGDSSVAVGANAYALRDYGVALGADASSSGISATAIGSSATAGGQASIALGSGAYTNSDYSVALGSNTRVLGASATAIGSSAKANGQASVALGSQAFASADNSVALGAGSTTNAILSASAYNPGASTLAGIVPVGEVSVGSVGNERRMTNVAAGSAATDAVNVSQLTSEAAKSNTLGNSVATALGGTAAYDSSTGAITLPSYTVQGTTYNDVGAALDGLNTGLNTTNTNVTNVAGDLTTLTNNINNGTVGLVQQAAAGADLTVGKDTDGVNVSFADKDGNTRTLTNVTAGNLSATSTDAVNGSQLFATNTQVGQNTVNIAKNTGDISNLDGRVIINEGDISNLTNNLNNGTIGLVQQAAAGADLTVGKDTDGVNVSFADKDGNTRTLTNVTAGTAGTDAVNLDQLNAVKNQVGNLSDLAVTYDDPSKASITLSGAAGTQIKNVMAGTDATDAVNVGQLDAAKTDLGAQITTVSNNLSTQIGDVTTNLTAATRFFKADGLTADADAQVTVGSNSVAIGANSVASEANTVSVGAVGSERKIVNVAAGVNTTDAVNVGQLSAVSGDVGQLANQVVKYDANPDGSINYGSVTLAGDPATGTQLKNIADGVDAHDAVNVGQLDAAKTDLGAQITTVSNNLSTQIGDVTTNLTAATRFFKADGLASDADAQVTAGSNSVAIGANSVANRSNSVSVGDVGSERQIVNVAEGTVGTDAVNLDQLTAVKNQVGNLSDLAVTYDDPSKASITLSGAAGTQIKNVMAGTDATDAVNVGQLDAAKTDLGAQITTVSNNLSTQIGDVTTNLTAATRFFKADGLEADTEAQVTAGSNSVAIGANSVANRSNSVSVGDVGSERQIVNVAEGTVGTDAVNLDQLTAVKNQVGNLSDLAVTYDDPSKASITLDGAAGTQIKNVANGVDNNDAVNVSQLKASGLIDTNGNALAAVTYDQNADGSINYNSVTMGNGKSTGPVAIHNVAAGVDDTDAVNVKQLTDSLAKSGLADADGNALDAVVYDPGSNRGQVTLGGLGATTNVILTNVAAGRITATSTDAVNGSQLFGLQQQVTNIDNRLTTVEANPAVVNPPAPPAEANPPASSVEANPHVATTDDATGTIHAATVNGTSAVAVGAGATASNNNSVALGAGSVTTQDNSVSVGSAGNERAITNVQAGVNDTDAANVGQMNTAISNSASQTLQSANSYTDQRFNQVEQDINNVDRYARQGIAASAALNMVTPYLPGKTTLNAGVAGYRGEVGLGVGVSHWNRRGNLNVNAGVSSAGGNSTIIRAGVGVVFGD</sequence>
<evidence type="ECO:0000259" key="12">
    <source>
        <dbReference type="Pfam" id="PF03895"/>
    </source>
</evidence>
<keyword evidence="9" id="KW-0472">Membrane</keyword>
<evidence type="ECO:0000313" key="16">
    <source>
        <dbReference type="EMBL" id="MQR02234.1"/>
    </source>
</evidence>
<dbReference type="EMBL" id="WINI01000008">
    <property type="protein sequence ID" value="MQR02234.1"/>
    <property type="molecule type" value="Genomic_DNA"/>
</dbReference>
<dbReference type="Pfam" id="PF03895">
    <property type="entry name" value="YadA_anchor"/>
    <property type="match status" value="1"/>
</dbReference>
<dbReference type="InterPro" id="IPR045584">
    <property type="entry name" value="Pilin-like"/>
</dbReference>
<name>A0A843YX33_9BURK</name>
<evidence type="ECO:0000256" key="4">
    <source>
        <dbReference type="ARBA" id="ARBA00022448"/>
    </source>
</evidence>
<evidence type="ECO:0000256" key="7">
    <source>
        <dbReference type="ARBA" id="ARBA00022729"/>
    </source>
</evidence>
<gene>
    <name evidence="16" type="ORF">GEV47_16280</name>
</gene>
<dbReference type="OrthoDB" id="8781973at2"/>